<keyword evidence="9" id="KW-1185">Reference proteome</keyword>
<dbReference type="InterPro" id="IPR000999">
    <property type="entry name" value="RNase_III_dom"/>
</dbReference>
<evidence type="ECO:0000259" key="7">
    <source>
        <dbReference type="Pfam" id="PF00636"/>
    </source>
</evidence>
<dbReference type="RefSeq" id="WP_204446405.1">
    <property type="nucleotide sequence ID" value="NZ_JACJKY010000009.1"/>
</dbReference>
<keyword evidence="4 6" id="KW-0255">Endonuclease</keyword>
<keyword evidence="6" id="KW-0963">Cytoplasm</keyword>
<evidence type="ECO:0000256" key="3">
    <source>
        <dbReference type="ARBA" id="ARBA00022722"/>
    </source>
</evidence>
<keyword evidence="1 6" id="KW-0690">Ribosome biogenesis</keyword>
<keyword evidence="6" id="KW-0699">rRNA-binding</keyword>
<evidence type="ECO:0000256" key="1">
    <source>
        <dbReference type="ARBA" id="ARBA00022517"/>
    </source>
</evidence>
<dbReference type="GO" id="GO:0019843">
    <property type="term" value="F:rRNA binding"/>
    <property type="evidence" value="ECO:0007669"/>
    <property type="project" value="UniProtKB-UniRule"/>
</dbReference>
<keyword evidence="2 6" id="KW-0698">rRNA processing</keyword>
<comment type="subcellular location">
    <subcellularLocation>
        <location evidence="6">Cytoplasm</location>
    </subcellularLocation>
</comment>
<comment type="function">
    <text evidence="6">Involved in correct processing of both the 5' and 3' ends of 23S rRNA precursor. Processes 30S rRNA precursor transcript even in absence of ribonuclease 3 (Rnc); Rnc processes 30S rRNA into smaller rRNA precursors.</text>
</comment>
<dbReference type="EMBL" id="JACJKY010000009">
    <property type="protein sequence ID" value="MBM6920944.1"/>
    <property type="molecule type" value="Genomic_DNA"/>
</dbReference>
<evidence type="ECO:0000313" key="8">
    <source>
        <dbReference type="EMBL" id="MBM6920944.1"/>
    </source>
</evidence>
<keyword evidence="3 6" id="KW-0540">Nuclease</keyword>
<dbReference type="Pfam" id="PF00636">
    <property type="entry name" value="Ribonuclease_3"/>
    <property type="match status" value="1"/>
</dbReference>
<reference evidence="8" key="2">
    <citation type="journal article" date="2021" name="Sci. Rep.">
        <title>The distribution of antibiotic resistance genes in chicken gut microbiota commensals.</title>
        <authorList>
            <person name="Juricova H."/>
            <person name="Matiasovicova J."/>
            <person name="Kubasova T."/>
            <person name="Cejkova D."/>
            <person name="Rychlik I."/>
        </authorList>
    </citation>
    <scope>NUCLEOTIDE SEQUENCE</scope>
    <source>
        <strain evidence="8">An559</strain>
    </source>
</reference>
<sequence>MEQLSSDAIRMMSPLGLAYIGDGIYELLTREHIVSRGNMPVAKFHKETVSLVCAAAQSEAVDVILPMLDEEETAVYKRGRNAHGSQVPKNADAVQYRRATGLEALFGYLYLNGRMERLHTLYEAIYNAACCA</sequence>
<evidence type="ECO:0000256" key="4">
    <source>
        <dbReference type="ARBA" id="ARBA00022759"/>
    </source>
</evidence>
<proteinExistence type="inferred from homology"/>
<evidence type="ECO:0000313" key="9">
    <source>
        <dbReference type="Proteomes" id="UP000774750"/>
    </source>
</evidence>
<dbReference type="EC" id="3.1.26.-" evidence="6"/>
<dbReference type="Gene3D" id="1.10.1520.10">
    <property type="entry name" value="Ribonuclease III domain"/>
    <property type="match status" value="1"/>
</dbReference>
<dbReference type="PANTHER" id="PTHR34276:SF1">
    <property type="entry name" value="MINI-RIBONUCLEASE 3"/>
    <property type="match status" value="1"/>
</dbReference>
<keyword evidence="6" id="KW-0694">RNA-binding</keyword>
<evidence type="ECO:0000256" key="2">
    <source>
        <dbReference type="ARBA" id="ARBA00022552"/>
    </source>
</evidence>
<evidence type="ECO:0000256" key="6">
    <source>
        <dbReference type="HAMAP-Rule" id="MF_01468"/>
    </source>
</evidence>
<organism evidence="8 9">
    <name type="scientific">Merdimmobilis hominis</name>
    <dbReference type="NCBI Taxonomy" id="2897707"/>
    <lineage>
        <taxon>Bacteria</taxon>
        <taxon>Bacillati</taxon>
        <taxon>Bacillota</taxon>
        <taxon>Clostridia</taxon>
        <taxon>Eubacteriales</taxon>
        <taxon>Oscillospiraceae</taxon>
        <taxon>Merdimmobilis</taxon>
    </lineage>
</organism>
<dbReference type="GO" id="GO:0006364">
    <property type="term" value="P:rRNA processing"/>
    <property type="evidence" value="ECO:0007669"/>
    <property type="project" value="UniProtKB-UniRule"/>
</dbReference>
<evidence type="ECO:0000256" key="5">
    <source>
        <dbReference type="ARBA" id="ARBA00022801"/>
    </source>
</evidence>
<gene>
    <name evidence="6" type="primary">mrnC</name>
    <name evidence="8" type="ORF">H6A12_07245</name>
</gene>
<dbReference type="GO" id="GO:0004525">
    <property type="term" value="F:ribonuclease III activity"/>
    <property type="evidence" value="ECO:0007669"/>
    <property type="project" value="InterPro"/>
</dbReference>
<comment type="cofactor">
    <cofactor evidence="6">
        <name>Mg(2+)</name>
        <dbReference type="ChEBI" id="CHEBI:18420"/>
    </cofactor>
</comment>
<dbReference type="InterPro" id="IPR008226">
    <property type="entry name" value="Mini3_fam"/>
</dbReference>
<dbReference type="AlphaFoldDB" id="A0A938X961"/>
<dbReference type="PIRSF" id="PIRSF005520">
    <property type="entry name" value="UCP005520"/>
    <property type="match status" value="1"/>
</dbReference>
<feature type="active site" evidence="6">
    <location>
        <position position="22"/>
    </location>
</feature>
<comment type="subunit">
    <text evidence="6">Homodimer.</text>
</comment>
<dbReference type="InterPro" id="IPR036389">
    <property type="entry name" value="RNase_III_sf"/>
</dbReference>
<accession>A0A938X961</accession>
<comment type="similarity">
    <text evidence="6">Belongs to the MrnC RNase family.</text>
</comment>
<dbReference type="PANTHER" id="PTHR34276">
    <property type="entry name" value="MINI-RIBONUCLEASE 3"/>
    <property type="match status" value="1"/>
</dbReference>
<reference evidence="8" key="1">
    <citation type="submission" date="2020-08" db="EMBL/GenBank/DDBJ databases">
        <authorList>
            <person name="Cejkova D."/>
            <person name="Kubasova T."/>
            <person name="Jahodarova E."/>
            <person name="Rychlik I."/>
        </authorList>
    </citation>
    <scope>NUCLEOTIDE SEQUENCE</scope>
    <source>
        <strain evidence="8">An559</strain>
    </source>
</reference>
<name>A0A938X961_9FIRM</name>
<dbReference type="GO" id="GO:0005737">
    <property type="term" value="C:cytoplasm"/>
    <property type="evidence" value="ECO:0007669"/>
    <property type="project" value="UniProtKB-SubCell"/>
</dbReference>
<dbReference type="Proteomes" id="UP000774750">
    <property type="component" value="Unassembled WGS sequence"/>
</dbReference>
<feature type="domain" description="RNase III" evidence="7">
    <location>
        <begin position="17"/>
        <end position="113"/>
    </location>
</feature>
<dbReference type="SUPFAM" id="SSF69065">
    <property type="entry name" value="RNase III domain-like"/>
    <property type="match status" value="1"/>
</dbReference>
<keyword evidence="6" id="KW-0460">Magnesium</keyword>
<comment type="caution">
    <text evidence="8">The sequence shown here is derived from an EMBL/GenBank/DDBJ whole genome shotgun (WGS) entry which is preliminary data.</text>
</comment>
<protein>
    <recommendedName>
        <fullName evidence="6">Mini-ribonuclease 3</fullName>
        <shortName evidence="6">Mini-3</shortName>
        <shortName evidence="6">Mini-RNase 3</shortName>
        <ecNumber evidence="6">3.1.26.-</ecNumber>
    </recommendedName>
    <alternativeName>
        <fullName evidence="6">Mini-RNase III</fullName>
        <shortName evidence="6">Mini-III</shortName>
    </alternativeName>
</protein>
<dbReference type="HAMAP" id="MF_01468">
    <property type="entry name" value="RNase_Mini_III"/>
    <property type="match status" value="1"/>
</dbReference>
<keyword evidence="5 6" id="KW-0378">Hydrolase</keyword>